<dbReference type="PANTHER" id="PTHR34989">
    <property type="entry name" value="PROTEIN HDED"/>
    <property type="match status" value="1"/>
</dbReference>
<dbReference type="GO" id="GO:0005886">
    <property type="term" value="C:plasma membrane"/>
    <property type="evidence" value="ECO:0007669"/>
    <property type="project" value="TreeGrafter"/>
</dbReference>
<feature type="transmembrane region" description="Helical" evidence="1">
    <location>
        <begin position="85"/>
        <end position="108"/>
    </location>
</feature>
<keyword evidence="1" id="KW-1133">Transmembrane helix</keyword>
<name>A0A6B2K6Q2_9RHOB</name>
<dbReference type="PANTHER" id="PTHR34989:SF1">
    <property type="entry name" value="PROTEIN HDED"/>
    <property type="match status" value="1"/>
</dbReference>
<dbReference type="Pfam" id="PF03729">
    <property type="entry name" value="DUF308"/>
    <property type="match status" value="1"/>
</dbReference>
<feature type="transmembrane region" description="Helical" evidence="1">
    <location>
        <begin position="141"/>
        <end position="167"/>
    </location>
</feature>
<keyword evidence="3" id="KW-1185">Reference proteome</keyword>
<evidence type="ECO:0000256" key="1">
    <source>
        <dbReference type="SAM" id="Phobius"/>
    </source>
</evidence>
<reference evidence="2 3" key="1">
    <citation type="submission" date="2020-02" db="EMBL/GenBank/DDBJ databases">
        <title>Pseudoroseicyclus tamarix, sp. nov., isolated from offshore sediment of a Tamarix chinensis forest.</title>
        <authorList>
            <person name="Gai Y."/>
        </authorList>
    </citation>
    <scope>NUCLEOTIDE SEQUENCE [LARGE SCALE GENOMIC DNA]</scope>
    <source>
        <strain evidence="2 3">CLL3-39</strain>
    </source>
</reference>
<dbReference type="Proteomes" id="UP000474757">
    <property type="component" value="Unassembled WGS sequence"/>
</dbReference>
<feature type="transmembrane region" description="Helical" evidence="1">
    <location>
        <begin position="61"/>
        <end position="79"/>
    </location>
</feature>
<sequence>MKSWLILVIIGVVFALGGLVALANPFAASIAATTIVGFVFLFGGVVGLWMAFSDKEDRHRVWHGVVAIAAIIAGVFLVADPLSGMISLTLMLGLLFFVLGVARIIVALSMRGSPYLWVMILSGALSILIGVLVFIDFETAAGTLLGLLLGVELLVEAAAFITMGFAARRN</sequence>
<feature type="transmembrane region" description="Helical" evidence="1">
    <location>
        <begin position="115"/>
        <end position="135"/>
    </location>
</feature>
<dbReference type="InterPro" id="IPR052712">
    <property type="entry name" value="Acid_resist_chaperone_HdeD"/>
</dbReference>
<comment type="caution">
    <text evidence="2">The sequence shown here is derived from an EMBL/GenBank/DDBJ whole genome shotgun (WGS) entry which is preliminary data.</text>
</comment>
<dbReference type="AlphaFoldDB" id="A0A6B2K6Q2"/>
<feature type="transmembrane region" description="Helical" evidence="1">
    <location>
        <begin position="31"/>
        <end position="52"/>
    </location>
</feature>
<protein>
    <recommendedName>
        <fullName evidence="4">Acid-resistance membrane protein</fullName>
    </recommendedName>
</protein>
<gene>
    <name evidence="2" type="ORF">GZA08_16620</name>
</gene>
<dbReference type="RefSeq" id="WP_163895710.1">
    <property type="nucleotide sequence ID" value="NZ_JAAFYS010000004.1"/>
</dbReference>
<organism evidence="2 3">
    <name type="scientific">Pseudoroseicyclus tamaricis</name>
    <dbReference type="NCBI Taxonomy" id="2705421"/>
    <lineage>
        <taxon>Bacteria</taxon>
        <taxon>Pseudomonadati</taxon>
        <taxon>Pseudomonadota</taxon>
        <taxon>Alphaproteobacteria</taxon>
        <taxon>Rhodobacterales</taxon>
        <taxon>Paracoccaceae</taxon>
        <taxon>Pseudoroseicyclus</taxon>
    </lineage>
</organism>
<proteinExistence type="predicted"/>
<keyword evidence="1" id="KW-0472">Membrane</keyword>
<dbReference type="EMBL" id="JAAGAB010000004">
    <property type="protein sequence ID" value="NDV02596.1"/>
    <property type="molecule type" value="Genomic_DNA"/>
</dbReference>
<keyword evidence="1" id="KW-0812">Transmembrane</keyword>
<dbReference type="InterPro" id="IPR005325">
    <property type="entry name" value="DUF308_memb"/>
</dbReference>
<evidence type="ECO:0000313" key="2">
    <source>
        <dbReference type="EMBL" id="NDV02596.1"/>
    </source>
</evidence>
<evidence type="ECO:0008006" key="4">
    <source>
        <dbReference type="Google" id="ProtNLM"/>
    </source>
</evidence>
<accession>A0A6B2K6Q2</accession>
<evidence type="ECO:0000313" key="3">
    <source>
        <dbReference type="Proteomes" id="UP000474757"/>
    </source>
</evidence>